<feature type="domain" description="Beta-lactamase-related" evidence="4">
    <location>
        <begin position="74"/>
        <end position="386"/>
    </location>
</feature>
<evidence type="ECO:0000259" key="4">
    <source>
        <dbReference type="Pfam" id="PF00144"/>
    </source>
</evidence>
<name>A0A8X8LEG3_9BACT</name>
<dbReference type="Proteomes" id="UP000198711">
    <property type="component" value="Unassembled WGS sequence"/>
</dbReference>
<dbReference type="Pfam" id="PF00144">
    <property type="entry name" value="Beta-lactamase"/>
    <property type="match status" value="1"/>
</dbReference>
<evidence type="ECO:0000313" key="5">
    <source>
        <dbReference type="EMBL" id="SDX23173.1"/>
    </source>
</evidence>
<evidence type="ECO:0000256" key="3">
    <source>
        <dbReference type="SAM" id="SignalP"/>
    </source>
</evidence>
<comment type="caution">
    <text evidence="5">The sequence shown here is derived from an EMBL/GenBank/DDBJ whole genome shotgun (WGS) entry which is preliminary data.</text>
</comment>
<sequence length="412" mass="46784">MLRTMVIALLSTLMMACGSPAAKEPAVGGDTGHVHTVVPTNHFKPLTNKEKEYYANAIEPLYRSLLLRTGFNGSILLAKNGEVVFEDYHGLINFKTGDSITPNTPFHLASVSKTFTATVILRLMEQGKLSLDDYVEKYLPNFPYSGITIKDLLSHRSGLPKYDHFMTDVRTEPYRVKNRRGKWVTRYRSFKIAPQLTGFATNEIVLQYMINNRPPIEALPNRRYSYCNTNYAMLALIVEKITSIPFPQYMQDSVFTPLGMKNTYVFNIKDTGNYTPSYTPGRRPYPLEKLDCVYGDKNVYSTVRDLLAWDQSLYQGTLVSLPTLEKAYQPYSNEHRGIKNYGLGWHLLVNPSEPTIVYHNGWWHGNNAVFKRLVHDSATVIILGNKFNPAIWRAGKMSSVFTGHADTTVLEQ</sequence>
<evidence type="ECO:0000256" key="2">
    <source>
        <dbReference type="ARBA" id="ARBA00023136"/>
    </source>
</evidence>
<evidence type="ECO:0000256" key="1">
    <source>
        <dbReference type="ARBA" id="ARBA00004370"/>
    </source>
</evidence>
<proteinExistence type="predicted"/>
<accession>A0A8X8LEG3</accession>
<dbReference type="SUPFAM" id="SSF56601">
    <property type="entry name" value="beta-lactamase/transpeptidase-like"/>
    <property type="match status" value="1"/>
</dbReference>
<dbReference type="GO" id="GO:0016020">
    <property type="term" value="C:membrane"/>
    <property type="evidence" value="ECO:0007669"/>
    <property type="project" value="UniProtKB-SubCell"/>
</dbReference>
<dbReference type="InterPro" id="IPR012338">
    <property type="entry name" value="Beta-lactam/transpept-like"/>
</dbReference>
<dbReference type="EMBL" id="FNNO01000011">
    <property type="protein sequence ID" value="SDX23173.1"/>
    <property type="molecule type" value="Genomic_DNA"/>
</dbReference>
<dbReference type="PANTHER" id="PTHR46825:SF11">
    <property type="entry name" value="PENICILLIN-BINDING PROTEIN 4"/>
    <property type="match status" value="1"/>
</dbReference>
<protein>
    <submittedName>
        <fullName evidence="5">CubicO group peptidase, beta-lactamase class C family</fullName>
    </submittedName>
</protein>
<keyword evidence="6" id="KW-1185">Reference proteome</keyword>
<comment type="subcellular location">
    <subcellularLocation>
        <location evidence="1">Membrane</location>
    </subcellularLocation>
</comment>
<feature type="signal peptide" evidence="3">
    <location>
        <begin position="1"/>
        <end position="21"/>
    </location>
</feature>
<dbReference type="InterPro" id="IPR001466">
    <property type="entry name" value="Beta-lactam-related"/>
</dbReference>
<evidence type="ECO:0000313" key="6">
    <source>
        <dbReference type="Proteomes" id="UP000198711"/>
    </source>
</evidence>
<dbReference type="RefSeq" id="WP_092724529.1">
    <property type="nucleotide sequence ID" value="NZ_FNNO01000011.1"/>
</dbReference>
<organism evidence="5 6">
    <name type="scientific">Hydrobacter penzbergensis</name>
    <dbReference type="NCBI Taxonomy" id="1235997"/>
    <lineage>
        <taxon>Bacteria</taxon>
        <taxon>Pseudomonadati</taxon>
        <taxon>Bacteroidota</taxon>
        <taxon>Chitinophagia</taxon>
        <taxon>Chitinophagales</taxon>
        <taxon>Chitinophagaceae</taxon>
        <taxon>Hydrobacter</taxon>
    </lineage>
</organism>
<reference evidence="5 6" key="1">
    <citation type="submission" date="2016-10" db="EMBL/GenBank/DDBJ databases">
        <authorList>
            <person name="Varghese N."/>
            <person name="Submissions S."/>
        </authorList>
    </citation>
    <scope>NUCLEOTIDE SEQUENCE [LARGE SCALE GENOMIC DNA]</scope>
    <source>
        <strain evidence="5 6">DSM 25353</strain>
    </source>
</reference>
<keyword evidence="3" id="KW-0732">Signal</keyword>
<gene>
    <name evidence="5" type="ORF">SAMN05444410_11175</name>
</gene>
<feature type="chain" id="PRO_5036446874" evidence="3">
    <location>
        <begin position="22"/>
        <end position="412"/>
    </location>
</feature>
<dbReference type="Gene3D" id="3.40.710.10">
    <property type="entry name" value="DD-peptidase/beta-lactamase superfamily"/>
    <property type="match status" value="1"/>
</dbReference>
<dbReference type="InterPro" id="IPR050491">
    <property type="entry name" value="AmpC-like"/>
</dbReference>
<dbReference type="PROSITE" id="PS51257">
    <property type="entry name" value="PROKAR_LIPOPROTEIN"/>
    <property type="match status" value="1"/>
</dbReference>
<dbReference type="AlphaFoldDB" id="A0A8X8LEG3"/>
<dbReference type="PANTHER" id="PTHR46825">
    <property type="entry name" value="D-ALANYL-D-ALANINE-CARBOXYPEPTIDASE/ENDOPEPTIDASE AMPH"/>
    <property type="match status" value="1"/>
</dbReference>
<keyword evidence="2" id="KW-0472">Membrane</keyword>